<dbReference type="InterPro" id="IPR024607">
    <property type="entry name" value="Sulfatase_CS"/>
</dbReference>
<dbReference type="InterPro" id="IPR000917">
    <property type="entry name" value="Sulfatase_N"/>
</dbReference>
<dbReference type="SUPFAM" id="SSF53649">
    <property type="entry name" value="Alkaline phosphatase-like"/>
    <property type="match status" value="1"/>
</dbReference>
<evidence type="ECO:0000313" key="6">
    <source>
        <dbReference type="EMBL" id="TWT80734.1"/>
    </source>
</evidence>
<gene>
    <name evidence="6" type="primary">atsA_39</name>
    <name evidence="6" type="ORF">CA13_21800</name>
</gene>
<dbReference type="Pfam" id="PF00884">
    <property type="entry name" value="Sulfatase"/>
    <property type="match status" value="1"/>
</dbReference>
<dbReference type="AlphaFoldDB" id="A0A5C5Z0A7"/>
<evidence type="ECO:0000256" key="2">
    <source>
        <dbReference type="ARBA" id="ARBA00022723"/>
    </source>
</evidence>
<dbReference type="EMBL" id="SJPJ01000001">
    <property type="protein sequence ID" value="TWT80734.1"/>
    <property type="molecule type" value="Genomic_DNA"/>
</dbReference>
<dbReference type="PANTHER" id="PTHR42693">
    <property type="entry name" value="ARYLSULFATASE FAMILY MEMBER"/>
    <property type="match status" value="1"/>
</dbReference>
<feature type="domain" description="Sulfatase N-terminal" evidence="5">
    <location>
        <begin position="31"/>
        <end position="376"/>
    </location>
</feature>
<comment type="caution">
    <text evidence="6">The sequence shown here is derived from an EMBL/GenBank/DDBJ whole genome shotgun (WGS) entry which is preliminary data.</text>
</comment>
<organism evidence="6 7">
    <name type="scientific">Novipirellula herctigrandis</name>
    <dbReference type="NCBI Taxonomy" id="2527986"/>
    <lineage>
        <taxon>Bacteria</taxon>
        <taxon>Pseudomonadati</taxon>
        <taxon>Planctomycetota</taxon>
        <taxon>Planctomycetia</taxon>
        <taxon>Pirellulales</taxon>
        <taxon>Pirellulaceae</taxon>
        <taxon>Novipirellula</taxon>
    </lineage>
</organism>
<dbReference type="CDD" id="cd16143">
    <property type="entry name" value="ARS_like"/>
    <property type="match status" value="1"/>
</dbReference>
<accession>A0A5C5Z0A7</accession>
<dbReference type="InterPro" id="IPR050738">
    <property type="entry name" value="Sulfatase"/>
</dbReference>
<keyword evidence="3 6" id="KW-0378">Hydrolase</keyword>
<evidence type="ECO:0000256" key="4">
    <source>
        <dbReference type="ARBA" id="ARBA00022837"/>
    </source>
</evidence>
<evidence type="ECO:0000259" key="5">
    <source>
        <dbReference type="Pfam" id="PF00884"/>
    </source>
</evidence>
<reference evidence="6 7" key="1">
    <citation type="submission" date="2019-02" db="EMBL/GenBank/DDBJ databases">
        <title>Deep-cultivation of Planctomycetes and their phenomic and genomic characterization uncovers novel biology.</title>
        <authorList>
            <person name="Wiegand S."/>
            <person name="Jogler M."/>
            <person name="Boedeker C."/>
            <person name="Pinto D."/>
            <person name="Vollmers J."/>
            <person name="Rivas-Marin E."/>
            <person name="Kohn T."/>
            <person name="Peeters S.H."/>
            <person name="Heuer A."/>
            <person name="Rast P."/>
            <person name="Oberbeckmann S."/>
            <person name="Bunk B."/>
            <person name="Jeske O."/>
            <person name="Meyerdierks A."/>
            <person name="Storesund J.E."/>
            <person name="Kallscheuer N."/>
            <person name="Luecker S."/>
            <person name="Lage O.M."/>
            <person name="Pohl T."/>
            <person name="Merkel B.J."/>
            <person name="Hornburger P."/>
            <person name="Mueller R.-W."/>
            <person name="Bruemmer F."/>
            <person name="Labrenz M."/>
            <person name="Spormann A.M."/>
            <person name="Op Den Camp H."/>
            <person name="Overmann J."/>
            <person name="Amann R."/>
            <person name="Jetten M.S.M."/>
            <person name="Mascher T."/>
            <person name="Medema M.H."/>
            <person name="Devos D.P."/>
            <person name="Kaster A.-K."/>
            <person name="Ovreas L."/>
            <person name="Rohde M."/>
            <person name="Galperin M.Y."/>
            <person name="Jogler C."/>
        </authorList>
    </citation>
    <scope>NUCLEOTIDE SEQUENCE [LARGE SCALE GENOMIC DNA]</scope>
    <source>
        <strain evidence="6 7">CA13</strain>
    </source>
</reference>
<name>A0A5C5Z0A7_9BACT</name>
<dbReference type="PANTHER" id="PTHR42693:SF53">
    <property type="entry name" value="ENDO-4-O-SULFATASE"/>
    <property type="match status" value="1"/>
</dbReference>
<dbReference type="Gene3D" id="3.40.720.10">
    <property type="entry name" value="Alkaline Phosphatase, subunit A"/>
    <property type="match status" value="1"/>
</dbReference>
<proteinExistence type="inferred from homology"/>
<keyword evidence="7" id="KW-1185">Reference proteome</keyword>
<evidence type="ECO:0000256" key="3">
    <source>
        <dbReference type="ARBA" id="ARBA00022801"/>
    </source>
</evidence>
<dbReference type="Gene3D" id="3.30.1120.10">
    <property type="match status" value="1"/>
</dbReference>
<protein>
    <submittedName>
        <fullName evidence="6">Arylsulfatase</fullName>
        <ecNumber evidence="6">3.1.6.1</ecNumber>
    </submittedName>
</protein>
<evidence type="ECO:0000256" key="1">
    <source>
        <dbReference type="ARBA" id="ARBA00008779"/>
    </source>
</evidence>
<dbReference type="Proteomes" id="UP000315010">
    <property type="component" value="Unassembled WGS sequence"/>
</dbReference>
<dbReference type="PROSITE" id="PS00523">
    <property type="entry name" value="SULFATASE_1"/>
    <property type="match status" value="1"/>
</dbReference>
<comment type="similarity">
    <text evidence="1">Belongs to the sulfatase family.</text>
</comment>
<sequence length="506" mass="55085">MKTNLSRIASFASGIAMTVVGLSVFAENTPPNIVFILADDLGYGDVQCLNPDRGKIATPAMDRLAKQGMIFTDAHSTSSVCTPTRYGILTGRYNWRTQLQKSVLYGFSKPLIDKDRQTVAGFLKQRGYNTGAIGKWHLGLDLPMTDDQPIQGNNPANIDWKGTIKNGPVDRGFDYYFGISASLDMPPYIYIENERFVGEGTATKAFNRKGPAEPEFEAVDVLPMIGKKAVEFISKQDASKPFFAYVAFTSPHTPILPSTPWQGKSTLGKYGDFVMQTDAVVGDIVDAIDQAGFSNNTLVIMTSDNGCSKAAGITKLQELGHYPSGHLRGSKADLWDGGHRVPFIVRWPKVIEPGSISDQLICQSDLMATCADIIGVSVPEGAGEDSVSIRPALSNQPIVSTRAGVIHHSIGGYFAYRQGKWKLLLARGSAGWTSPTEKQMPKDSPIGQLFDMQSDPGETTNLYDSHPEVVEKLVSQLTSDIERGRSTDGPPAKNDVEEIVLWKNAK</sequence>
<evidence type="ECO:0000313" key="7">
    <source>
        <dbReference type="Proteomes" id="UP000315010"/>
    </source>
</evidence>
<keyword evidence="4" id="KW-0106">Calcium</keyword>
<dbReference type="PROSITE" id="PS00149">
    <property type="entry name" value="SULFATASE_2"/>
    <property type="match status" value="1"/>
</dbReference>
<dbReference type="GO" id="GO:0004065">
    <property type="term" value="F:arylsulfatase activity"/>
    <property type="evidence" value="ECO:0007669"/>
    <property type="project" value="UniProtKB-EC"/>
</dbReference>
<dbReference type="InterPro" id="IPR017850">
    <property type="entry name" value="Alkaline_phosphatase_core_sf"/>
</dbReference>
<dbReference type="GO" id="GO:0046872">
    <property type="term" value="F:metal ion binding"/>
    <property type="evidence" value="ECO:0007669"/>
    <property type="project" value="UniProtKB-KW"/>
</dbReference>
<dbReference type="EC" id="3.1.6.1" evidence="6"/>
<dbReference type="OrthoDB" id="9783154at2"/>
<keyword evidence="2" id="KW-0479">Metal-binding</keyword>